<dbReference type="InterPro" id="IPR039417">
    <property type="entry name" value="Peptidase_C1A_papain-like"/>
</dbReference>
<sequence length="431" mass="49270">MLLVVCVMLLVASRMSFGKVGPSLDEQWEQWKTKYKKLYKDQNEEELRRRIWEQNKEMIEVHNQEAKQGNHSYKLGMNRFGDKVSVEMPVIKASNRMSRHILPKISRKMTVLDQELRNQIWENIKKKLITYNRILQQQLLNKMIADIEDDDWVAAYDVLEKVTTTSADYNAILRALVMNDIYEQMADQSIKSKVLILQDIAETVAQYQKIKVYKSSGKNLSKSIDYRRDGLVTPVRNQGACGSCWAFSAAGALEGQLAKKTGRLLELSPQNLVDCDLESDGCDGGHPDFAFEYVQENGYVHYEEDYPYIGKKQKCHRTPPPPGAAQCKGFVWIPEGDEHLLAEALHEVGPLSVCIDASDKKFMFYKSGVYYNPVCNKDVLNHGMLLVGYKEKHWIVKNSWGEDWGKKGYVKIARNRGNHCGIASDASYPLV</sequence>
<accession>A0A6P7L346</accession>
<dbReference type="GO" id="GO:0008234">
    <property type="term" value="F:cysteine-type peptidase activity"/>
    <property type="evidence" value="ECO:0007669"/>
    <property type="project" value="UniProtKB-KW"/>
</dbReference>
<keyword evidence="4" id="KW-0788">Thiol protease</keyword>
<dbReference type="PRINTS" id="PR00705">
    <property type="entry name" value="PAPAIN"/>
</dbReference>
<dbReference type="SUPFAM" id="SSF54001">
    <property type="entry name" value="Cysteine proteinases"/>
    <property type="match status" value="1"/>
</dbReference>
<dbReference type="InterPro" id="IPR038765">
    <property type="entry name" value="Papain-like_cys_pep_sf"/>
</dbReference>
<dbReference type="PROSITE" id="PS00139">
    <property type="entry name" value="THIOL_PROTEASE_CYS"/>
    <property type="match status" value="1"/>
</dbReference>
<dbReference type="KEGG" id="bspl:114845304"/>
<reference evidence="11 12" key="1">
    <citation type="submission" date="2025-04" db="UniProtKB">
        <authorList>
            <consortium name="RefSeq"/>
        </authorList>
    </citation>
    <scope>IDENTIFICATION</scope>
</reference>
<evidence type="ECO:0000256" key="7">
    <source>
        <dbReference type="SAM" id="SignalP"/>
    </source>
</evidence>
<feature type="domain" description="Peptidase C1A papain C-terminal" evidence="8">
    <location>
        <begin position="220"/>
        <end position="430"/>
    </location>
</feature>
<dbReference type="GeneID" id="114845304"/>
<dbReference type="Pfam" id="PF08246">
    <property type="entry name" value="Inhibitor_I29"/>
    <property type="match status" value="1"/>
</dbReference>
<keyword evidence="6" id="KW-1015">Disulfide bond</keyword>
<keyword evidence="2" id="KW-0645">Protease</keyword>
<dbReference type="RefSeq" id="XP_040924310.1">
    <property type="nucleotide sequence ID" value="XM_041068376.2"/>
</dbReference>
<keyword evidence="3" id="KW-0378">Hydrolase</keyword>
<accession>A0A6P7L8D4</accession>
<dbReference type="FunFam" id="3.90.70.10:FF:000006">
    <property type="entry name" value="Cathepsin S"/>
    <property type="match status" value="1"/>
</dbReference>
<evidence type="ECO:0000259" key="8">
    <source>
        <dbReference type="SMART" id="SM00645"/>
    </source>
</evidence>
<dbReference type="Proteomes" id="UP000515150">
    <property type="component" value="Chromosome 19"/>
</dbReference>
<dbReference type="Gene3D" id="3.90.70.10">
    <property type="entry name" value="Cysteine proteinases"/>
    <property type="match status" value="1"/>
</dbReference>
<evidence type="ECO:0000256" key="3">
    <source>
        <dbReference type="ARBA" id="ARBA00022801"/>
    </source>
</evidence>
<dbReference type="AlphaFoldDB" id="A0A6P7L346"/>
<evidence type="ECO:0000256" key="5">
    <source>
        <dbReference type="ARBA" id="ARBA00023145"/>
    </source>
</evidence>
<feature type="domain" description="Cathepsin propeptide inhibitor" evidence="9">
    <location>
        <begin position="28"/>
        <end position="88"/>
    </location>
</feature>
<evidence type="ECO:0000256" key="1">
    <source>
        <dbReference type="ARBA" id="ARBA00008455"/>
    </source>
</evidence>
<dbReference type="OrthoDB" id="65740at2759"/>
<dbReference type="InterPro" id="IPR013201">
    <property type="entry name" value="Prot_inhib_I29"/>
</dbReference>
<evidence type="ECO:0000256" key="4">
    <source>
        <dbReference type="ARBA" id="ARBA00022807"/>
    </source>
</evidence>
<dbReference type="InterPro" id="IPR000668">
    <property type="entry name" value="Peptidase_C1A_C"/>
</dbReference>
<comment type="similarity">
    <text evidence="1">Belongs to the peptidase C1 family.</text>
</comment>
<dbReference type="GO" id="GO:0006508">
    <property type="term" value="P:proteolysis"/>
    <property type="evidence" value="ECO:0007669"/>
    <property type="project" value="UniProtKB-KW"/>
</dbReference>
<feature type="signal peptide" evidence="7">
    <location>
        <begin position="1"/>
        <end position="18"/>
    </location>
</feature>
<evidence type="ECO:0000313" key="11">
    <source>
        <dbReference type="RefSeq" id="XP_028989012.1"/>
    </source>
</evidence>
<dbReference type="KEGG" id="bspl:114846125"/>
<proteinExistence type="inferred from homology"/>
<name>A0A6P7L346_BETSP</name>
<dbReference type="Pfam" id="PF00112">
    <property type="entry name" value="Peptidase_C1"/>
    <property type="match status" value="1"/>
</dbReference>
<evidence type="ECO:0000313" key="13">
    <source>
        <dbReference type="RefSeq" id="XP_040924310.1"/>
    </source>
</evidence>
<evidence type="ECO:0000259" key="9">
    <source>
        <dbReference type="SMART" id="SM00848"/>
    </source>
</evidence>
<evidence type="ECO:0000313" key="12">
    <source>
        <dbReference type="RefSeq" id="XP_028990738.2"/>
    </source>
</evidence>
<organism evidence="10 11">
    <name type="scientific">Betta splendens</name>
    <name type="common">Siamese fighting fish</name>
    <dbReference type="NCBI Taxonomy" id="158456"/>
    <lineage>
        <taxon>Eukaryota</taxon>
        <taxon>Metazoa</taxon>
        <taxon>Chordata</taxon>
        <taxon>Craniata</taxon>
        <taxon>Vertebrata</taxon>
        <taxon>Euteleostomi</taxon>
        <taxon>Actinopterygii</taxon>
        <taxon>Neopterygii</taxon>
        <taxon>Teleostei</taxon>
        <taxon>Neoteleostei</taxon>
        <taxon>Acanthomorphata</taxon>
        <taxon>Anabantaria</taxon>
        <taxon>Anabantiformes</taxon>
        <taxon>Anabantoidei</taxon>
        <taxon>Osphronemidae</taxon>
        <taxon>Betta</taxon>
    </lineage>
</organism>
<evidence type="ECO:0000313" key="10">
    <source>
        <dbReference type="Proteomes" id="UP000515150"/>
    </source>
</evidence>
<feature type="chain" id="PRO_5044651530" evidence="7">
    <location>
        <begin position="19"/>
        <end position="431"/>
    </location>
</feature>
<keyword evidence="10" id="KW-1185">Reference proteome</keyword>
<gene>
    <name evidence="11 14" type="primary">LOC114845304</name>
    <name evidence="12 13" type="synonym">LOC114846125</name>
</gene>
<keyword evidence="5" id="KW-0865">Zymogen</keyword>
<dbReference type="PANTHER" id="PTHR12411">
    <property type="entry name" value="CYSTEINE PROTEASE FAMILY C1-RELATED"/>
    <property type="match status" value="1"/>
</dbReference>
<dbReference type="InterPro" id="IPR000169">
    <property type="entry name" value="Pept_cys_AS"/>
</dbReference>
<dbReference type="InterPro" id="IPR025661">
    <property type="entry name" value="Pept_asp_AS"/>
</dbReference>
<evidence type="ECO:0000256" key="2">
    <source>
        <dbReference type="ARBA" id="ARBA00022670"/>
    </source>
</evidence>
<keyword evidence="7" id="KW-0732">Signal</keyword>
<dbReference type="InterPro" id="IPR013128">
    <property type="entry name" value="Peptidase_C1A"/>
</dbReference>
<evidence type="ECO:0000313" key="14">
    <source>
        <dbReference type="RefSeq" id="XP_040924311.1"/>
    </source>
</evidence>
<dbReference type="Gene3D" id="1.10.287.2250">
    <property type="match status" value="1"/>
</dbReference>
<protein>
    <submittedName>
        <fullName evidence="11 12">Cathepsin K-like</fullName>
    </submittedName>
</protein>
<dbReference type="RefSeq" id="XP_028990738.2">
    <property type="nucleotide sequence ID" value="XM_029134905.3"/>
</dbReference>
<dbReference type="PROSITE" id="PS00640">
    <property type="entry name" value="THIOL_PROTEASE_ASN"/>
    <property type="match status" value="1"/>
</dbReference>
<dbReference type="RefSeq" id="XP_028989012.1">
    <property type="nucleotide sequence ID" value="XM_029133179.3"/>
</dbReference>
<dbReference type="CDD" id="cd02248">
    <property type="entry name" value="Peptidase_C1A"/>
    <property type="match status" value="1"/>
</dbReference>
<dbReference type="RefSeq" id="XP_040924311.1">
    <property type="nucleotide sequence ID" value="XM_041068377.2"/>
</dbReference>
<dbReference type="SMART" id="SM00848">
    <property type="entry name" value="Inhibitor_I29"/>
    <property type="match status" value="1"/>
</dbReference>
<dbReference type="SMART" id="SM00645">
    <property type="entry name" value="Pept_C1"/>
    <property type="match status" value="1"/>
</dbReference>
<evidence type="ECO:0000256" key="6">
    <source>
        <dbReference type="ARBA" id="ARBA00023157"/>
    </source>
</evidence>